<dbReference type="InterPro" id="IPR000504">
    <property type="entry name" value="RRM_dom"/>
</dbReference>
<dbReference type="GO" id="GO:0003723">
    <property type="term" value="F:RNA binding"/>
    <property type="evidence" value="ECO:0007669"/>
    <property type="project" value="UniProtKB-UniRule"/>
</dbReference>
<evidence type="ECO:0000259" key="3">
    <source>
        <dbReference type="PROSITE" id="PS50102"/>
    </source>
</evidence>
<dbReference type="InterPro" id="IPR012677">
    <property type="entry name" value="Nucleotide-bd_a/b_plait_sf"/>
</dbReference>
<evidence type="ECO:0000313" key="4">
    <source>
        <dbReference type="EMBL" id="RZC25808.1"/>
    </source>
</evidence>
<dbReference type="InterPro" id="IPR035966">
    <property type="entry name" value="PKF_sf"/>
</dbReference>
<accession>A0A445LR55</accession>
<feature type="chain" id="PRO_5019420799" evidence="2">
    <location>
        <begin position="19"/>
        <end position="413"/>
    </location>
</feature>
<proteinExistence type="predicted"/>
<keyword evidence="1" id="KW-0694">RNA-binding</keyword>
<dbReference type="PANTHER" id="PTHR32343:SF22">
    <property type="entry name" value="LD29830P"/>
    <property type="match status" value="1"/>
</dbReference>
<reference evidence="4 5" key="1">
    <citation type="submission" date="2018-09" db="EMBL/GenBank/DDBJ databases">
        <title>A high-quality reference genome of wild soybean provides a powerful tool to mine soybean genomes.</title>
        <authorList>
            <person name="Xie M."/>
            <person name="Chung C.Y.L."/>
            <person name="Li M.-W."/>
            <person name="Wong F.-L."/>
            <person name="Chan T.-F."/>
            <person name="Lam H.-M."/>
        </authorList>
    </citation>
    <scope>NUCLEOTIDE SEQUENCE [LARGE SCALE GENOMIC DNA]</scope>
    <source>
        <strain evidence="5">cv. W05</strain>
        <tissue evidence="4">Hypocotyl of etiolated seedlings</tissue>
    </source>
</reference>
<protein>
    <submittedName>
        <fullName evidence="4">Polyadenylate-binding protein-interacting protein 11</fullName>
        <ecNumber evidence="4">2.7.1.11</ecNumber>
    </submittedName>
</protein>
<dbReference type="Proteomes" id="UP000289340">
    <property type="component" value="Chromosome 2"/>
</dbReference>
<dbReference type="InterPro" id="IPR035979">
    <property type="entry name" value="RBD_domain_sf"/>
</dbReference>
<dbReference type="GO" id="GO:0003872">
    <property type="term" value="F:6-phosphofructokinase activity"/>
    <property type="evidence" value="ECO:0007669"/>
    <property type="project" value="UniProtKB-EC"/>
</dbReference>
<comment type="caution">
    <text evidence="4">The sequence shown here is derived from an EMBL/GenBank/DDBJ whole genome shotgun (WGS) entry which is preliminary data.</text>
</comment>
<evidence type="ECO:0000256" key="1">
    <source>
        <dbReference type="PROSITE-ProRule" id="PRU00176"/>
    </source>
</evidence>
<sequence length="413" mass="47024">MRFFLCLHLTTLQSSILPSFLQLRCTEFLDLHFGFTDLIAAFFEYSWVTEEQLAALFLNCGQVEMVTVVDCRVCGDPNSILRFAFIEFTDEEGARAALNLSGTMLGYYPLRVLPSKTAIVPVNPTFLPRSEDEREMCSRTIYCTNIDKKVGKIETEKMLIQMVETELEKRKQQGTYKGGFRGQSHFFGYSVYFRYIILRVVSYEGRCGLPTNFDSIYCYALGYGAAAFLQSGKTEEWTVGGTALTSLMDVERRHVIIRSNTDTGSRGRSSFVLIGCGRSSLYKCRNKEFVRRDTESRKCGCPFRLRGKPVHGGEGWMVKLICGIHNHELAKSLVGHPYAGRLTKDEKKIIADTTKSMVKPKNILLTLKEHNAHSCTTIKQIYNARSAYRSSIRGVDTEMQHQMKLLERDQYIH</sequence>
<keyword evidence="4" id="KW-0808">Transferase</keyword>
<dbReference type="PROSITE" id="PS50102">
    <property type="entry name" value="RRM"/>
    <property type="match status" value="1"/>
</dbReference>
<dbReference type="EMBL" id="QZWG01000002">
    <property type="protein sequence ID" value="RZC25808.1"/>
    <property type="molecule type" value="Genomic_DNA"/>
</dbReference>
<feature type="signal peptide" evidence="2">
    <location>
        <begin position="1"/>
        <end position="18"/>
    </location>
</feature>
<dbReference type="AlphaFoldDB" id="A0A445LR55"/>
<evidence type="ECO:0000313" key="5">
    <source>
        <dbReference type="Proteomes" id="UP000289340"/>
    </source>
</evidence>
<feature type="domain" description="RRM" evidence="3">
    <location>
        <begin position="36"/>
        <end position="117"/>
    </location>
</feature>
<name>A0A445LR55_GLYSO</name>
<dbReference type="Gene3D" id="3.40.50.450">
    <property type="match status" value="1"/>
</dbReference>
<dbReference type="SUPFAM" id="SSF54928">
    <property type="entry name" value="RNA-binding domain, RBD"/>
    <property type="match status" value="1"/>
</dbReference>
<gene>
    <name evidence="4" type="ORF">D0Y65_004488</name>
</gene>
<dbReference type="Pfam" id="PF00076">
    <property type="entry name" value="RRM_1"/>
    <property type="match status" value="1"/>
</dbReference>
<keyword evidence="2" id="KW-0732">Signal</keyword>
<evidence type="ECO:0000256" key="2">
    <source>
        <dbReference type="SAM" id="SignalP"/>
    </source>
</evidence>
<dbReference type="Gene3D" id="3.30.70.330">
    <property type="match status" value="1"/>
</dbReference>
<dbReference type="EC" id="2.7.1.11" evidence="4"/>
<dbReference type="Gene3D" id="3.40.50.460">
    <property type="entry name" value="Phosphofructokinase domain"/>
    <property type="match status" value="1"/>
</dbReference>
<keyword evidence="5" id="KW-1185">Reference proteome</keyword>
<dbReference type="SUPFAM" id="SSF53784">
    <property type="entry name" value="Phosphofructokinase"/>
    <property type="match status" value="1"/>
</dbReference>
<organism evidence="4 5">
    <name type="scientific">Glycine soja</name>
    <name type="common">Wild soybean</name>
    <dbReference type="NCBI Taxonomy" id="3848"/>
    <lineage>
        <taxon>Eukaryota</taxon>
        <taxon>Viridiplantae</taxon>
        <taxon>Streptophyta</taxon>
        <taxon>Embryophyta</taxon>
        <taxon>Tracheophyta</taxon>
        <taxon>Spermatophyta</taxon>
        <taxon>Magnoliopsida</taxon>
        <taxon>eudicotyledons</taxon>
        <taxon>Gunneridae</taxon>
        <taxon>Pentapetalae</taxon>
        <taxon>rosids</taxon>
        <taxon>fabids</taxon>
        <taxon>Fabales</taxon>
        <taxon>Fabaceae</taxon>
        <taxon>Papilionoideae</taxon>
        <taxon>50 kb inversion clade</taxon>
        <taxon>NPAAA clade</taxon>
        <taxon>indigoferoid/millettioid clade</taxon>
        <taxon>Phaseoleae</taxon>
        <taxon>Glycine</taxon>
        <taxon>Glycine subgen. Soja</taxon>
    </lineage>
</organism>
<dbReference type="PANTHER" id="PTHR32343">
    <property type="entry name" value="SERINE/ARGININE-RICH SPLICING FACTOR"/>
    <property type="match status" value="1"/>
</dbReference>